<protein>
    <submittedName>
        <fullName evidence="2">TolC family protein</fullName>
    </submittedName>
</protein>
<dbReference type="Proteomes" id="UP001144341">
    <property type="component" value="Unassembled WGS sequence"/>
</dbReference>
<gene>
    <name evidence="2" type="ORF">O0931_06825</name>
</gene>
<evidence type="ECO:0000256" key="1">
    <source>
        <dbReference type="SAM" id="SignalP"/>
    </source>
</evidence>
<dbReference type="RefSeq" id="WP_269414812.1">
    <property type="nucleotide sequence ID" value="NZ_JAPWGL010000002.1"/>
</dbReference>
<evidence type="ECO:0000313" key="3">
    <source>
        <dbReference type="Proteomes" id="UP001144341"/>
    </source>
</evidence>
<reference evidence="2" key="1">
    <citation type="submission" date="2022-12" db="EMBL/GenBank/DDBJ databases">
        <title>Genome sequence of SJ11.</title>
        <authorList>
            <person name="Woo H."/>
        </authorList>
    </citation>
    <scope>NUCLEOTIDE SEQUENCE</scope>
    <source>
        <strain evidence="2">SJ11</strain>
    </source>
</reference>
<accession>A0ABT4KVQ6</accession>
<feature type="chain" id="PRO_5045803324" evidence="1">
    <location>
        <begin position="22"/>
        <end position="226"/>
    </location>
</feature>
<feature type="signal peptide" evidence="1">
    <location>
        <begin position="1"/>
        <end position="21"/>
    </location>
</feature>
<organism evidence="2 3">
    <name type="scientific">Pedobacter rhodius</name>
    <dbReference type="NCBI Taxonomy" id="3004098"/>
    <lineage>
        <taxon>Bacteria</taxon>
        <taxon>Pseudomonadati</taxon>
        <taxon>Bacteroidota</taxon>
        <taxon>Sphingobacteriia</taxon>
        <taxon>Sphingobacteriales</taxon>
        <taxon>Sphingobacteriaceae</taxon>
        <taxon>Pedobacter</taxon>
    </lineage>
</organism>
<keyword evidence="3" id="KW-1185">Reference proteome</keyword>
<dbReference type="EMBL" id="JAPWGL010000002">
    <property type="protein sequence ID" value="MCZ4223009.1"/>
    <property type="molecule type" value="Genomic_DNA"/>
</dbReference>
<evidence type="ECO:0000313" key="2">
    <source>
        <dbReference type="EMBL" id="MCZ4223009.1"/>
    </source>
</evidence>
<comment type="caution">
    <text evidence="2">The sequence shown here is derived from an EMBL/GenBank/DDBJ whole genome shotgun (WGS) entry which is preliminary data.</text>
</comment>
<keyword evidence="1" id="KW-0732">Signal</keyword>
<proteinExistence type="predicted"/>
<name>A0ABT4KVQ6_9SPHI</name>
<dbReference type="Gene3D" id="1.20.1600.10">
    <property type="entry name" value="Outer membrane efflux proteins (OEP)"/>
    <property type="match status" value="1"/>
</dbReference>
<sequence>MKTLLKITLTALMFLSVNAYSQETIIPEIKYADLEKYIELAKQNYPKSKAFALRTSKSKTDVTIASISYLDLFSANYFIRPDNKTVLDPVNPYNVNGVQFSIGLNLGNFITKPFTVKKAKDDYKIAQLEAKDYDNQLVLLVKSRYYDYIQAINLLKINTQMASDNKGVAETLRNRFEKSEITLDTYNQSRILQFQAYQAKIQAESVYLKAKDLLEEVVGSKLSDVK</sequence>
<dbReference type="SUPFAM" id="SSF56954">
    <property type="entry name" value="Outer membrane efflux proteins (OEP)"/>
    <property type="match status" value="1"/>
</dbReference>